<dbReference type="AlphaFoldDB" id="A0A1F5JFM2"/>
<gene>
    <name evidence="2" type="ORF">A2867_02505</name>
</gene>
<sequence length="242" mass="25631">MIRFLPFILVPILIIAGLGYWRFVASTNSPETLPAASSQAEDLGPVEVPKTLPRATLEDRVKSLEDIITKLVAQVNNLKPLSSPTASSSLDSRLKDVESTAIELKARVSALEKATPAPAAASSKVTIYIPLGSGGSTASVDWASLNAFQINLDPAQYPGYSSMQLEVNMRLNQPGGTLYARLYNSTSGGATSSEVSSTSTTSSIFTSSTFTLPTGSKTYILQAKTSDGTSAFLDTARIKVNF</sequence>
<feature type="coiled-coil region" evidence="1">
    <location>
        <begin position="54"/>
        <end position="114"/>
    </location>
</feature>
<evidence type="ECO:0000256" key="1">
    <source>
        <dbReference type="SAM" id="Coils"/>
    </source>
</evidence>
<protein>
    <submittedName>
        <fullName evidence="2">Uncharacterized protein</fullName>
    </submittedName>
</protein>
<accession>A0A1F5JFM2</accession>
<reference evidence="2 3" key="1">
    <citation type="journal article" date="2016" name="Nat. Commun.">
        <title>Thousands of microbial genomes shed light on interconnected biogeochemical processes in an aquifer system.</title>
        <authorList>
            <person name="Anantharaman K."/>
            <person name="Brown C.T."/>
            <person name="Hug L.A."/>
            <person name="Sharon I."/>
            <person name="Castelle C.J."/>
            <person name="Probst A.J."/>
            <person name="Thomas B.C."/>
            <person name="Singh A."/>
            <person name="Wilkins M.J."/>
            <person name="Karaoz U."/>
            <person name="Brodie E.L."/>
            <person name="Williams K.H."/>
            <person name="Hubbard S.S."/>
            <person name="Banfield J.F."/>
        </authorList>
    </citation>
    <scope>NUCLEOTIDE SEQUENCE [LARGE SCALE GENOMIC DNA]</scope>
</reference>
<keyword evidence="1" id="KW-0175">Coiled coil</keyword>
<organism evidence="2 3">
    <name type="scientific">Candidatus Daviesbacteria bacterium RIFCSPHIGHO2_01_FULL_40_11</name>
    <dbReference type="NCBI Taxonomy" id="1797762"/>
    <lineage>
        <taxon>Bacteria</taxon>
        <taxon>Candidatus Daviesiibacteriota</taxon>
    </lineage>
</organism>
<evidence type="ECO:0000313" key="3">
    <source>
        <dbReference type="Proteomes" id="UP000177555"/>
    </source>
</evidence>
<dbReference type="Proteomes" id="UP000177555">
    <property type="component" value="Unassembled WGS sequence"/>
</dbReference>
<name>A0A1F5JFM2_9BACT</name>
<dbReference type="EMBL" id="MFCP01000039">
    <property type="protein sequence ID" value="OGE27412.1"/>
    <property type="molecule type" value="Genomic_DNA"/>
</dbReference>
<evidence type="ECO:0000313" key="2">
    <source>
        <dbReference type="EMBL" id="OGE27412.1"/>
    </source>
</evidence>
<comment type="caution">
    <text evidence="2">The sequence shown here is derived from an EMBL/GenBank/DDBJ whole genome shotgun (WGS) entry which is preliminary data.</text>
</comment>
<proteinExistence type="predicted"/>